<proteinExistence type="predicted"/>
<sequence length="371" mass="37815">MKSILLPGMALVALCYAFARFAFGLFLPEISEELGIGSAAAGLMQALSYAAYASGLLSASFALRIAGTKRTLLLTALLAVAGLTGIALSPGPYWLAAGLFVAGVSTGWVSPALGHLVGESVEEARRDGLNARLNSGTSLGIAVSGPAALLLAGHWRGAYGLFALIGLLVIAALAKRVPYGSGRAPARTELVQEARRSGLLLPASLLTGAGSAVYWTYFMSHLQSEQGVSAQTSSLYWIAIGVAGLAGGLGGQAVRRFGLRRAYAAGVLLLSLSIAAVPLASPWINLLSAASFGAAYMFLTGLFILWGTGASKAAAAQISLSFLALGVGQAAGSWTAGGLIEAVGYDQTFLIFAAVSLAGLAIKPPVRNISQ</sequence>
<dbReference type="Gene3D" id="1.20.1250.20">
    <property type="entry name" value="MFS general substrate transporter like domains"/>
    <property type="match status" value="2"/>
</dbReference>
<keyword evidence="6 7" id="KW-0472">Membrane</keyword>
<keyword evidence="2" id="KW-0813">Transport</keyword>
<feature type="transmembrane region" description="Helical" evidence="7">
    <location>
        <begin position="318"/>
        <end position="336"/>
    </location>
</feature>
<dbReference type="InterPro" id="IPR050189">
    <property type="entry name" value="MFS_Efflux_Transporters"/>
</dbReference>
<evidence type="ECO:0000256" key="3">
    <source>
        <dbReference type="ARBA" id="ARBA00022475"/>
    </source>
</evidence>
<comment type="caution">
    <text evidence="9">The sequence shown here is derived from an EMBL/GenBank/DDBJ whole genome shotgun (WGS) entry which is preliminary data.</text>
</comment>
<protein>
    <submittedName>
        <fullName evidence="9">YbfB/YjiJ family MFS transporter</fullName>
    </submittedName>
</protein>
<dbReference type="PANTHER" id="PTHR43124">
    <property type="entry name" value="PURINE EFFLUX PUMP PBUE"/>
    <property type="match status" value="1"/>
</dbReference>
<evidence type="ECO:0000256" key="2">
    <source>
        <dbReference type="ARBA" id="ARBA00022448"/>
    </source>
</evidence>
<dbReference type="SUPFAM" id="SSF103473">
    <property type="entry name" value="MFS general substrate transporter"/>
    <property type="match status" value="1"/>
</dbReference>
<feature type="transmembrane region" description="Helical" evidence="7">
    <location>
        <begin position="198"/>
        <end position="215"/>
    </location>
</feature>
<feature type="domain" description="Major facilitator superfamily (MFS) profile" evidence="8">
    <location>
        <begin position="1"/>
        <end position="371"/>
    </location>
</feature>
<organism evidence="9 10">
    <name type="scientific">Saccharibacillus alkalitolerans</name>
    <dbReference type="NCBI Taxonomy" id="2705290"/>
    <lineage>
        <taxon>Bacteria</taxon>
        <taxon>Bacillati</taxon>
        <taxon>Bacillota</taxon>
        <taxon>Bacilli</taxon>
        <taxon>Bacillales</taxon>
        <taxon>Paenibacillaceae</taxon>
        <taxon>Saccharibacillus</taxon>
    </lineage>
</organism>
<feature type="transmembrane region" description="Helical" evidence="7">
    <location>
        <begin position="158"/>
        <end position="177"/>
    </location>
</feature>
<feature type="transmembrane region" description="Helical" evidence="7">
    <location>
        <begin position="261"/>
        <end position="280"/>
    </location>
</feature>
<name>A0ABX0F252_9BACL</name>
<dbReference type="InterPro" id="IPR020846">
    <property type="entry name" value="MFS_dom"/>
</dbReference>
<keyword evidence="5 7" id="KW-1133">Transmembrane helix</keyword>
<evidence type="ECO:0000256" key="5">
    <source>
        <dbReference type="ARBA" id="ARBA00022989"/>
    </source>
</evidence>
<dbReference type="EMBL" id="JAAFGS010000002">
    <property type="protein sequence ID" value="NGZ75067.1"/>
    <property type="molecule type" value="Genomic_DNA"/>
</dbReference>
<keyword evidence="3" id="KW-1003">Cell membrane</keyword>
<feature type="transmembrane region" description="Helical" evidence="7">
    <location>
        <begin position="235"/>
        <end position="254"/>
    </location>
</feature>
<evidence type="ECO:0000256" key="6">
    <source>
        <dbReference type="ARBA" id="ARBA00023136"/>
    </source>
</evidence>
<evidence type="ECO:0000313" key="9">
    <source>
        <dbReference type="EMBL" id="NGZ75067.1"/>
    </source>
</evidence>
<evidence type="ECO:0000259" key="8">
    <source>
        <dbReference type="PROSITE" id="PS50850"/>
    </source>
</evidence>
<dbReference type="Pfam" id="PF07690">
    <property type="entry name" value="MFS_1"/>
    <property type="match status" value="1"/>
</dbReference>
<feature type="transmembrane region" description="Helical" evidence="7">
    <location>
        <begin position="71"/>
        <end position="88"/>
    </location>
</feature>
<evidence type="ECO:0000256" key="1">
    <source>
        <dbReference type="ARBA" id="ARBA00004651"/>
    </source>
</evidence>
<reference evidence="9 10" key="1">
    <citation type="submission" date="2020-01" db="EMBL/GenBank/DDBJ databases">
        <title>Polyphasic characterisation and genomic insights into a novel alkali tolerant bacterium VR-M41.</title>
        <authorList>
            <person name="Vemuluri V.R."/>
        </authorList>
    </citation>
    <scope>NUCLEOTIDE SEQUENCE [LARGE SCALE GENOMIC DNA]</scope>
    <source>
        <strain evidence="9 10">VR-M41</strain>
    </source>
</reference>
<keyword evidence="10" id="KW-1185">Reference proteome</keyword>
<accession>A0ABX0F252</accession>
<dbReference type="PROSITE" id="PS50850">
    <property type="entry name" value="MFS"/>
    <property type="match status" value="1"/>
</dbReference>
<dbReference type="Proteomes" id="UP000800303">
    <property type="component" value="Unassembled WGS sequence"/>
</dbReference>
<evidence type="ECO:0000313" key="10">
    <source>
        <dbReference type="Proteomes" id="UP000800303"/>
    </source>
</evidence>
<dbReference type="InterPro" id="IPR036259">
    <property type="entry name" value="MFS_trans_sf"/>
</dbReference>
<feature type="transmembrane region" description="Helical" evidence="7">
    <location>
        <begin position="286"/>
        <end position="306"/>
    </location>
</feature>
<feature type="transmembrane region" description="Helical" evidence="7">
    <location>
        <begin position="342"/>
        <end position="362"/>
    </location>
</feature>
<evidence type="ECO:0000256" key="4">
    <source>
        <dbReference type="ARBA" id="ARBA00022692"/>
    </source>
</evidence>
<dbReference type="RefSeq" id="WP_166273462.1">
    <property type="nucleotide sequence ID" value="NZ_JAAFGS010000002.1"/>
</dbReference>
<keyword evidence="4 7" id="KW-0812">Transmembrane</keyword>
<comment type="subcellular location">
    <subcellularLocation>
        <location evidence="1">Cell membrane</location>
        <topology evidence="1">Multi-pass membrane protein</topology>
    </subcellularLocation>
</comment>
<dbReference type="InterPro" id="IPR005829">
    <property type="entry name" value="Sugar_transporter_CS"/>
</dbReference>
<evidence type="ECO:0000256" key="7">
    <source>
        <dbReference type="SAM" id="Phobius"/>
    </source>
</evidence>
<gene>
    <name evidence="9" type="ORF">GYN08_07040</name>
</gene>
<dbReference type="PROSITE" id="PS00217">
    <property type="entry name" value="SUGAR_TRANSPORT_2"/>
    <property type="match status" value="1"/>
</dbReference>
<dbReference type="InterPro" id="IPR011701">
    <property type="entry name" value="MFS"/>
</dbReference>
<feature type="transmembrane region" description="Helical" evidence="7">
    <location>
        <begin position="35"/>
        <end position="59"/>
    </location>
</feature>
<dbReference type="PANTHER" id="PTHR43124:SF3">
    <property type="entry name" value="CHLORAMPHENICOL EFFLUX PUMP RV0191"/>
    <property type="match status" value="1"/>
</dbReference>